<dbReference type="Pfam" id="PF13412">
    <property type="entry name" value="HTH_24"/>
    <property type="match status" value="1"/>
</dbReference>
<keyword evidence="2" id="KW-0238">DNA-binding</keyword>
<dbReference type="InterPro" id="IPR000485">
    <property type="entry name" value="AsnC-type_HTH_dom"/>
</dbReference>
<dbReference type="PANTHER" id="PTHR30154:SF34">
    <property type="entry name" value="TRANSCRIPTIONAL REGULATOR AZLB"/>
    <property type="match status" value="1"/>
</dbReference>
<protein>
    <submittedName>
        <fullName evidence="5">AsnC family transcriptional regulator</fullName>
    </submittedName>
</protein>
<dbReference type="RefSeq" id="WP_133559527.1">
    <property type="nucleotide sequence ID" value="NZ_JAJGNH010000004.1"/>
</dbReference>
<keyword evidence="1" id="KW-0805">Transcription regulation</keyword>
<evidence type="ECO:0000256" key="3">
    <source>
        <dbReference type="ARBA" id="ARBA00023163"/>
    </source>
</evidence>
<dbReference type="Gene3D" id="3.30.70.920">
    <property type="match status" value="1"/>
</dbReference>
<sequence length="154" mass="17755">MHHPALDRYDISILNLLQQNSQIPRIELAEQIGLSSSQCFRRIKRLEEEGVIDHYVAVVNKKKVGIDVSAVIMVQYRKSEVDARKRTIELIQNHPLIHECHSITGEDDFMLHVYCKTMEEFNHLINDTLQASFISGLHTYMLLSSIKSKQALQV</sequence>
<dbReference type="SUPFAM" id="SSF46785">
    <property type="entry name" value="Winged helix' DNA-binding domain"/>
    <property type="match status" value="1"/>
</dbReference>
<evidence type="ECO:0000256" key="1">
    <source>
        <dbReference type="ARBA" id="ARBA00023015"/>
    </source>
</evidence>
<evidence type="ECO:0000313" key="6">
    <source>
        <dbReference type="Proteomes" id="UP000295729"/>
    </source>
</evidence>
<dbReference type="PROSITE" id="PS00519">
    <property type="entry name" value="HTH_ASNC_1"/>
    <property type="match status" value="1"/>
</dbReference>
<dbReference type="SUPFAM" id="SSF54909">
    <property type="entry name" value="Dimeric alpha+beta barrel"/>
    <property type="match status" value="1"/>
</dbReference>
<proteinExistence type="predicted"/>
<gene>
    <name evidence="5" type="ORF">C8D85_0233</name>
</gene>
<dbReference type="GO" id="GO:0043565">
    <property type="term" value="F:sequence-specific DNA binding"/>
    <property type="evidence" value="ECO:0007669"/>
    <property type="project" value="InterPro"/>
</dbReference>
<keyword evidence="3" id="KW-0804">Transcription</keyword>
<dbReference type="Proteomes" id="UP000295729">
    <property type="component" value="Unassembled WGS sequence"/>
</dbReference>
<dbReference type="InterPro" id="IPR019888">
    <property type="entry name" value="Tscrpt_reg_AsnC-like"/>
</dbReference>
<keyword evidence="6" id="KW-1185">Reference proteome</keyword>
<dbReference type="InterPro" id="IPR036388">
    <property type="entry name" value="WH-like_DNA-bd_sf"/>
</dbReference>
<dbReference type="InterPro" id="IPR019885">
    <property type="entry name" value="Tscrpt_reg_HTH_AsnC-type_CS"/>
</dbReference>
<dbReference type="CDD" id="cd00090">
    <property type="entry name" value="HTH_ARSR"/>
    <property type="match status" value="1"/>
</dbReference>
<dbReference type="InterPro" id="IPR019887">
    <property type="entry name" value="Tscrpt_reg_AsnC/Lrp_C"/>
</dbReference>
<organism evidence="5 6">
    <name type="scientific">Marinomonas communis</name>
    <dbReference type="NCBI Taxonomy" id="28254"/>
    <lineage>
        <taxon>Bacteria</taxon>
        <taxon>Pseudomonadati</taxon>
        <taxon>Pseudomonadota</taxon>
        <taxon>Gammaproteobacteria</taxon>
        <taxon>Oceanospirillales</taxon>
        <taxon>Oceanospirillaceae</taxon>
        <taxon>Marinomonas</taxon>
    </lineage>
</organism>
<dbReference type="PRINTS" id="PR00033">
    <property type="entry name" value="HTHASNC"/>
</dbReference>
<dbReference type="PROSITE" id="PS50956">
    <property type="entry name" value="HTH_ASNC_2"/>
    <property type="match status" value="1"/>
</dbReference>
<dbReference type="InterPro" id="IPR036390">
    <property type="entry name" value="WH_DNA-bd_sf"/>
</dbReference>
<dbReference type="AlphaFoldDB" id="A0A4R6XBI9"/>
<comment type="caution">
    <text evidence="5">The sequence shown here is derived from an EMBL/GenBank/DDBJ whole genome shotgun (WGS) entry which is preliminary data.</text>
</comment>
<evidence type="ECO:0000256" key="2">
    <source>
        <dbReference type="ARBA" id="ARBA00023125"/>
    </source>
</evidence>
<dbReference type="InterPro" id="IPR011008">
    <property type="entry name" value="Dimeric_a/b-barrel"/>
</dbReference>
<name>A0A4R6XBI9_9GAMM</name>
<dbReference type="EMBL" id="SNZA01000001">
    <property type="protein sequence ID" value="TDR14884.1"/>
    <property type="molecule type" value="Genomic_DNA"/>
</dbReference>
<reference evidence="5 6" key="1">
    <citation type="submission" date="2019-03" db="EMBL/GenBank/DDBJ databases">
        <title>Genomic Encyclopedia of Type Strains, Phase IV (KMG-IV): sequencing the most valuable type-strain genomes for metagenomic binning, comparative biology and taxonomic classification.</title>
        <authorList>
            <person name="Goeker M."/>
        </authorList>
    </citation>
    <scope>NUCLEOTIDE SEQUENCE [LARGE SCALE GENOMIC DNA]</scope>
    <source>
        <strain evidence="5 6">DSM 5604</strain>
    </source>
</reference>
<dbReference type="Gene3D" id="1.10.10.10">
    <property type="entry name" value="Winged helix-like DNA-binding domain superfamily/Winged helix DNA-binding domain"/>
    <property type="match status" value="1"/>
</dbReference>
<accession>A0A4R6XBI9</accession>
<feature type="domain" description="HTH asnC-type" evidence="4">
    <location>
        <begin position="6"/>
        <end position="67"/>
    </location>
</feature>
<evidence type="ECO:0000313" key="5">
    <source>
        <dbReference type="EMBL" id="TDR14884.1"/>
    </source>
</evidence>
<dbReference type="InterPro" id="IPR011991">
    <property type="entry name" value="ArsR-like_HTH"/>
</dbReference>
<dbReference type="OrthoDB" id="5476at2"/>
<dbReference type="Pfam" id="PF01037">
    <property type="entry name" value="AsnC_trans_reg"/>
    <property type="match status" value="1"/>
</dbReference>
<dbReference type="GO" id="GO:0006355">
    <property type="term" value="P:regulation of DNA-templated transcription"/>
    <property type="evidence" value="ECO:0007669"/>
    <property type="project" value="UniProtKB-ARBA"/>
</dbReference>
<evidence type="ECO:0000259" key="4">
    <source>
        <dbReference type="PROSITE" id="PS50956"/>
    </source>
</evidence>
<dbReference type="SMART" id="SM00344">
    <property type="entry name" value="HTH_ASNC"/>
    <property type="match status" value="1"/>
</dbReference>
<dbReference type="PANTHER" id="PTHR30154">
    <property type="entry name" value="LEUCINE-RESPONSIVE REGULATORY PROTEIN"/>
    <property type="match status" value="1"/>
</dbReference>
<dbReference type="GO" id="GO:0005829">
    <property type="term" value="C:cytosol"/>
    <property type="evidence" value="ECO:0007669"/>
    <property type="project" value="TreeGrafter"/>
</dbReference>
<dbReference type="GO" id="GO:0043200">
    <property type="term" value="P:response to amino acid"/>
    <property type="evidence" value="ECO:0007669"/>
    <property type="project" value="TreeGrafter"/>
</dbReference>